<dbReference type="InterPro" id="IPR013324">
    <property type="entry name" value="RNA_pol_sigma_r3/r4-like"/>
</dbReference>
<dbReference type="InterPro" id="IPR054831">
    <property type="entry name" value="UPF0122_fam_protein"/>
</dbReference>
<dbReference type="InterPro" id="IPR036388">
    <property type="entry name" value="WH-like_DNA-bd_sf"/>
</dbReference>
<comment type="similarity">
    <text evidence="1 3">Belongs to the UPF0122 family.</text>
</comment>
<dbReference type="RefSeq" id="WP_067322152.1">
    <property type="nucleotide sequence ID" value="NZ_CBCRWS010000023.1"/>
</dbReference>
<keyword evidence="5" id="KW-1185">Reference proteome</keyword>
<keyword evidence="4" id="KW-0238">DNA-binding</keyword>
<evidence type="ECO:0000256" key="2">
    <source>
        <dbReference type="ARBA" id="ARBA00024764"/>
    </source>
</evidence>
<dbReference type="NCBIfam" id="NF045758">
    <property type="entry name" value="YlxM"/>
    <property type="match status" value="1"/>
</dbReference>
<dbReference type="Pfam" id="PF04297">
    <property type="entry name" value="UPF0122"/>
    <property type="match status" value="1"/>
</dbReference>
<dbReference type="Proteomes" id="UP000526184">
    <property type="component" value="Unassembled WGS sequence"/>
</dbReference>
<proteinExistence type="inferred from homology"/>
<dbReference type="EMBL" id="JABMKT010000025">
    <property type="protein sequence ID" value="NYV28205.1"/>
    <property type="molecule type" value="Genomic_DNA"/>
</dbReference>
<dbReference type="GO" id="GO:0003677">
    <property type="term" value="F:DNA binding"/>
    <property type="evidence" value="ECO:0007669"/>
    <property type="project" value="UniProtKB-KW"/>
</dbReference>
<dbReference type="Gene3D" id="1.10.10.10">
    <property type="entry name" value="Winged helix-like DNA-binding domain superfamily/Winged helix DNA-binding domain"/>
    <property type="match status" value="1"/>
</dbReference>
<reference evidence="4 5" key="1">
    <citation type="submission" date="2020-05" db="EMBL/GenBank/DDBJ databases">
        <title>Streptobacillus felis strain LHL191014123.</title>
        <authorList>
            <person name="Fawzy A."/>
            <person name="Rau J."/>
            <person name="Risse K."/>
            <person name="Schauerte N."/>
            <person name="Geiger C."/>
            <person name="Blom J."/>
            <person name="Imirzalioglu C."/>
            <person name="Falgenhauer J."/>
            <person name="Bach A."/>
            <person name="Herden C."/>
            <person name="Eisenberg T."/>
        </authorList>
    </citation>
    <scope>NUCLEOTIDE SEQUENCE [LARGE SCALE GENOMIC DNA]</scope>
    <source>
        <strain evidence="4 5">LHL191014123</strain>
    </source>
</reference>
<organism evidence="4 5">
    <name type="scientific">Streptobacillus felis</name>
    <dbReference type="NCBI Taxonomy" id="1384509"/>
    <lineage>
        <taxon>Bacteria</taxon>
        <taxon>Fusobacteriati</taxon>
        <taxon>Fusobacteriota</taxon>
        <taxon>Fusobacteriia</taxon>
        <taxon>Fusobacteriales</taxon>
        <taxon>Leptotrichiaceae</taxon>
        <taxon>Streptobacillus</taxon>
    </lineage>
</organism>
<gene>
    <name evidence="4" type="ORF">HP397_05220</name>
</gene>
<protein>
    <recommendedName>
        <fullName evidence="3">UPF0122 protein HP397_05220</fullName>
    </recommendedName>
</protein>
<comment type="caution">
    <text evidence="4">The sequence shown here is derived from an EMBL/GenBank/DDBJ whole genome shotgun (WGS) entry which is preliminary data.</text>
</comment>
<dbReference type="HAMAP" id="MF_00245">
    <property type="entry name" value="UPF0122"/>
    <property type="match status" value="1"/>
</dbReference>
<comment type="function">
    <text evidence="2 3">Might take part in the signal recognition particle (SRP) pathway. This is inferred from the conservation of its genetic proximity to ftsY/ffh. May be a regulatory protein.</text>
</comment>
<dbReference type="InterPro" id="IPR007394">
    <property type="entry name" value="UPF0122"/>
</dbReference>
<sequence length="108" mass="13054">MKEIEEYIKYSILFIYYKELFSDKQKKYLSAYLEEDNSLTEIAEAFNVSRQAVFDNIKRGCKQLDKYESLLGVMEREENIIINLKWLRDNFSKENLDKMIREYEEGVN</sequence>
<dbReference type="SUPFAM" id="SSF88659">
    <property type="entry name" value="Sigma3 and sigma4 domains of RNA polymerase sigma factors"/>
    <property type="match status" value="1"/>
</dbReference>
<dbReference type="OrthoDB" id="6392at2"/>
<evidence type="ECO:0000256" key="3">
    <source>
        <dbReference type="HAMAP-Rule" id="MF_00245"/>
    </source>
</evidence>
<dbReference type="PANTHER" id="PTHR40083:SF1">
    <property type="entry name" value="UPF0122 PROTEIN YLXM"/>
    <property type="match status" value="1"/>
</dbReference>
<evidence type="ECO:0000256" key="1">
    <source>
        <dbReference type="ARBA" id="ARBA00008720"/>
    </source>
</evidence>
<accession>A0A7Z0TAN6</accession>
<evidence type="ECO:0000313" key="4">
    <source>
        <dbReference type="EMBL" id="NYV28205.1"/>
    </source>
</evidence>
<evidence type="ECO:0000313" key="5">
    <source>
        <dbReference type="Proteomes" id="UP000526184"/>
    </source>
</evidence>
<dbReference type="PANTHER" id="PTHR40083">
    <property type="entry name" value="UPF0122 PROTEIN CBO2450/CLC_2298"/>
    <property type="match status" value="1"/>
</dbReference>
<name>A0A7Z0TAN6_9FUSO</name>
<dbReference type="AlphaFoldDB" id="A0A7Z0TAN6"/>